<protein>
    <submittedName>
        <fullName evidence="2">Uncharacterized protein</fullName>
    </submittedName>
</protein>
<dbReference type="AlphaFoldDB" id="A0A0L6USZ9"/>
<feature type="transmembrane region" description="Helical" evidence="1">
    <location>
        <begin position="276"/>
        <end position="296"/>
    </location>
</feature>
<evidence type="ECO:0000256" key="1">
    <source>
        <dbReference type="SAM" id="Phobius"/>
    </source>
</evidence>
<evidence type="ECO:0000313" key="3">
    <source>
        <dbReference type="Proteomes" id="UP000037035"/>
    </source>
</evidence>
<dbReference type="VEuPathDB" id="FungiDB:VP01_387g4"/>
<keyword evidence="1" id="KW-0812">Transmembrane</keyword>
<dbReference type="Proteomes" id="UP000037035">
    <property type="component" value="Unassembled WGS sequence"/>
</dbReference>
<reference evidence="2 3" key="1">
    <citation type="submission" date="2015-08" db="EMBL/GenBank/DDBJ databases">
        <title>Next Generation Sequencing and Analysis of the Genome of Puccinia sorghi L Schw, the Causal Agent of Maize Common Rust.</title>
        <authorList>
            <person name="Rochi L."/>
            <person name="Burguener G."/>
            <person name="Darino M."/>
            <person name="Turjanski A."/>
            <person name="Kreff E."/>
            <person name="Dieguez M.J."/>
            <person name="Sacco F."/>
        </authorList>
    </citation>
    <scope>NUCLEOTIDE SEQUENCE [LARGE SCALE GENOMIC DNA]</scope>
    <source>
        <strain evidence="2 3">RO10H11247</strain>
    </source>
</reference>
<comment type="caution">
    <text evidence="2">The sequence shown here is derived from an EMBL/GenBank/DDBJ whole genome shotgun (WGS) entry which is preliminary data.</text>
</comment>
<keyword evidence="1" id="KW-1133">Transmembrane helix</keyword>
<keyword evidence="3" id="KW-1185">Reference proteome</keyword>
<sequence length="606" mass="69863">MLRARCVCGCKSAGSVHCAILDQLAHANHLPTQAEIHTTIKEIQLVESHLNSGKKTMVRKKGPIGHAQHHEFSDKSAMEILALSTGTNYLPLLIFPGKCSIKYLSMHQDQSMITSSLMSPVIRCLLIVPGDGFLFSSKLFSIRALFVHYFLSQKYWPFKDSLFNFISLTICLITTQLFSFKGDQKQNKKLTMVSSPKYCRNHNFFIGNQHDFQISRLNTPSWESLFSSGFHQSHLKHDVFNNLAPEIIPQEITWASRGSYHTFKGHPHHFLRFKPLPFSLASLFSSFLSNVIFHILPLNFEIRSYLILQIISFYFEPKNVILVSFWVGHFTDEYRQTQLNEILRIFTIYTKAYPNPLQPYSSEYIEIPLCHTRPKAKAKCTNCLVKYKGAPFYLARHCVHIAFTLGLVSVLESLSGLIKSKILSSLSFLNSIYYFSCLLFKLLLIQFYFQPQFFQLVTRVFTKLFPVFHQQEESNVKSGCPSLIKILIIKNPSKPLIKTHSTTQNLFNLKYVLHFTLFLVLLCLICLHVEGLFYPSTEYCCSSSYFHFYCRWQNSLKALNLCFNGFQMVGKNTDTVFIVTHQATSQLKIQNVFCIFSKIFNNFLKK</sequence>
<organism evidence="2 3">
    <name type="scientific">Puccinia sorghi</name>
    <dbReference type="NCBI Taxonomy" id="27349"/>
    <lineage>
        <taxon>Eukaryota</taxon>
        <taxon>Fungi</taxon>
        <taxon>Dikarya</taxon>
        <taxon>Basidiomycota</taxon>
        <taxon>Pucciniomycotina</taxon>
        <taxon>Pucciniomycetes</taxon>
        <taxon>Pucciniales</taxon>
        <taxon>Pucciniaceae</taxon>
        <taxon>Puccinia</taxon>
    </lineage>
</organism>
<keyword evidence="1" id="KW-0472">Membrane</keyword>
<feature type="transmembrane region" description="Helical" evidence="1">
    <location>
        <begin position="511"/>
        <end position="534"/>
    </location>
</feature>
<feature type="transmembrane region" description="Helical" evidence="1">
    <location>
        <begin position="393"/>
        <end position="411"/>
    </location>
</feature>
<name>A0A0L6USZ9_9BASI</name>
<evidence type="ECO:0000313" key="2">
    <source>
        <dbReference type="EMBL" id="KNZ51634.1"/>
    </source>
</evidence>
<feature type="transmembrane region" description="Helical" evidence="1">
    <location>
        <begin position="162"/>
        <end position="180"/>
    </location>
</feature>
<dbReference type="EMBL" id="LAVV01008923">
    <property type="protein sequence ID" value="KNZ51634.1"/>
    <property type="molecule type" value="Genomic_DNA"/>
</dbReference>
<feature type="transmembrane region" description="Helical" evidence="1">
    <location>
        <begin position="431"/>
        <end position="449"/>
    </location>
</feature>
<gene>
    <name evidence="2" type="ORF">VP01_387g4</name>
</gene>
<accession>A0A0L6USZ9</accession>
<feature type="transmembrane region" description="Helical" evidence="1">
    <location>
        <begin position="302"/>
        <end position="327"/>
    </location>
</feature>
<proteinExistence type="predicted"/>